<dbReference type="Proteomes" id="UP001500618">
    <property type="component" value="Unassembled WGS sequence"/>
</dbReference>
<name>A0ABP4UE12_9ACTN</name>
<gene>
    <name evidence="1" type="ORF">GCM10009765_61350</name>
</gene>
<organism evidence="1 2">
    <name type="scientific">Fodinicola feengrottensis</name>
    <dbReference type="NCBI Taxonomy" id="435914"/>
    <lineage>
        <taxon>Bacteria</taxon>
        <taxon>Bacillati</taxon>
        <taxon>Actinomycetota</taxon>
        <taxon>Actinomycetes</taxon>
        <taxon>Mycobacteriales</taxon>
        <taxon>Fodinicola</taxon>
    </lineage>
</organism>
<protein>
    <recommendedName>
        <fullName evidence="3">4Fe-4S ferredoxin-type domain-containing protein</fullName>
    </recommendedName>
</protein>
<proteinExistence type="predicted"/>
<keyword evidence="2" id="KW-1185">Reference proteome</keyword>
<comment type="caution">
    <text evidence="1">The sequence shown here is derived from an EMBL/GenBank/DDBJ whole genome shotgun (WGS) entry which is preliminary data.</text>
</comment>
<evidence type="ECO:0000313" key="2">
    <source>
        <dbReference type="Proteomes" id="UP001500618"/>
    </source>
</evidence>
<reference evidence="2" key="1">
    <citation type="journal article" date="2019" name="Int. J. Syst. Evol. Microbiol.">
        <title>The Global Catalogue of Microorganisms (GCM) 10K type strain sequencing project: providing services to taxonomists for standard genome sequencing and annotation.</title>
        <authorList>
            <consortium name="The Broad Institute Genomics Platform"/>
            <consortium name="The Broad Institute Genome Sequencing Center for Infectious Disease"/>
            <person name="Wu L."/>
            <person name="Ma J."/>
        </authorList>
    </citation>
    <scope>NUCLEOTIDE SEQUENCE [LARGE SCALE GENOMIC DNA]</scope>
    <source>
        <strain evidence="2">JCM 14718</strain>
    </source>
</reference>
<evidence type="ECO:0008006" key="3">
    <source>
        <dbReference type="Google" id="ProtNLM"/>
    </source>
</evidence>
<accession>A0ABP4UE12</accession>
<dbReference type="EMBL" id="BAAANY010000029">
    <property type="protein sequence ID" value="GAA1703844.1"/>
    <property type="molecule type" value="Genomic_DNA"/>
</dbReference>
<evidence type="ECO:0000313" key="1">
    <source>
        <dbReference type="EMBL" id="GAA1703844.1"/>
    </source>
</evidence>
<sequence length="109" mass="11371">MLIDCDTCVGRGRSCGECVVSILLEQAPMAGPGLARRPSGFRSAEQRLDPAAIVEAPAGGFDGQMRLAISVLLDAGLVAETVAEREPAPVAYEVAPVTLFGIESDRRAS</sequence>